<evidence type="ECO:0000313" key="5">
    <source>
        <dbReference type="EMBL" id="MCL6269181.1"/>
    </source>
</evidence>
<dbReference type="Pfam" id="PF00293">
    <property type="entry name" value="NUDIX"/>
    <property type="match status" value="1"/>
</dbReference>
<dbReference type="Proteomes" id="UP001203338">
    <property type="component" value="Unassembled WGS sequence"/>
</dbReference>
<dbReference type="GO" id="GO:0016787">
    <property type="term" value="F:hydrolase activity"/>
    <property type="evidence" value="ECO:0007669"/>
    <property type="project" value="UniProtKB-KW"/>
</dbReference>
<dbReference type="EMBL" id="JAMFLX010000004">
    <property type="protein sequence ID" value="MCL6269181.1"/>
    <property type="molecule type" value="Genomic_DNA"/>
</dbReference>
<proteinExistence type="inferred from homology"/>
<dbReference type="PROSITE" id="PS51462">
    <property type="entry name" value="NUDIX"/>
    <property type="match status" value="1"/>
</dbReference>
<evidence type="ECO:0000256" key="3">
    <source>
        <dbReference type="RuleBase" id="RU003476"/>
    </source>
</evidence>
<evidence type="ECO:0000256" key="2">
    <source>
        <dbReference type="ARBA" id="ARBA00022801"/>
    </source>
</evidence>
<feature type="domain" description="Nudix hydrolase" evidence="4">
    <location>
        <begin position="7"/>
        <end position="135"/>
    </location>
</feature>
<dbReference type="InterPro" id="IPR015797">
    <property type="entry name" value="NUDIX_hydrolase-like_dom_sf"/>
</dbReference>
<comment type="caution">
    <text evidence="5">The sequence shown here is derived from an EMBL/GenBank/DDBJ whole genome shotgun (WGS) entry which is preliminary data.</text>
</comment>
<dbReference type="PANTHER" id="PTHR16099">
    <property type="entry name" value="8-OXO-DGTP DIPHOSPHATES NUDT15"/>
    <property type="match status" value="1"/>
</dbReference>
<evidence type="ECO:0000256" key="1">
    <source>
        <dbReference type="ARBA" id="ARBA00001946"/>
    </source>
</evidence>
<dbReference type="CDD" id="cd04678">
    <property type="entry name" value="NUDIX_MTH2_Nudt15"/>
    <property type="match status" value="1"/>
</dbReference>
<keyword evidence="6" id="KW-1185">Reference proteome</keyword>
<comment type="similarity">
    <text evidence="3">Belongs to the Nudix hydrolase family.</text>
</comment>
<organism evidence="5 6">
    <name type="scientific">Parendozoicomonas callyspongiae</name>
    <dbReference type="NCBI Taxonomy" id="2942213"/>
    <lineage>
        <taxon>Bacteria</taxon>
        <taxon>Pseudomonadati</taxon>
        <taxon>Pseudomonadota</taxon>
        <taxon>Gammaproteobacteria</taxon>
        <taxon>Oceanospirillales</taxon>
        <taxon>Endozoicomonadaceae</taxon>
        <taxon>Parendozoicomonas</taxon>
    </lineage>
</organism>
<dbReference type="PROSITE" id="PS00893">
    <property type="entry name" value="NUDIX_BOX"/>
    <property type="match status" value="1"/>
</dbReference>
<dbReference type="SUPFAM" id="SSF55811">
    <property type="entry name" value="Nudix"/>
    <property type="match status" value="1"/>
</dbReference>
<accession>A0ABT0PD45</accession>
<dbReference type="Gene3D" id="3.90.79.10">
    <property type="entry name" value="Nucleoside Triphosphate Pyrophosphohydrolase"/>
    <property type="match status" value="1"/>
</dbReference>
<comment type="cofactor">
    <cofactor evidence="1">
        <name>Mg(2+)</name>
        <dbReference type="ChEBI" id="CHEBI:18420"/>
    </cofactor>
</comment>
<evidence type="ECO:0000259" key="4">
    <source>
        <dbReference type="PROSITE" id="PS51462"/>
    </source>
</evidence>
<dbReference type="PANTHER" id="PTHR16099:SF5">
    <property type="entry name" value="NUCLEOTIDE TRIPHOSPHATE DIPHOSPHATASE NUDT15"/>
    <property type="match status" value="1"/>
</dbReference>
<keyword evidence="2 3" id="KW-0378">Hydrolase</keyword>
<dbReference type="InterPro" id="IPR000086">
    <property type="entry name" value="NUDIX_hydrolase_dom"/>
</dbReference>
<evidence type="ECO:0000313" key="6">
    <source>
        <dbReference type="Proteomes" id="UP001203338"/>
    </source>
</evidence>
<reference evidence="5 6" key="1">
    <citation type="submission" date="2022-05" db="EMBL/GenBank/DDBJ databases">
        <authorList>
            <person name="Park J.-S."/>
        </authorList>
    </citation>
    <scope>NUCLEOTIDE SEQUENCE [LARGE SCALE GENOMIC DNA]</scope>
    <source>
        <strain evidence="5 6">2012CJ34-2</strain>
    </source>
</reference>
<gene>
    <name evidence="5" type="ORF">M3P05_04385</name>
</gene>
<sequence length="140" mass="15828">MVTETVRPAIGVGAIILRGNKVLLGLRKGKHGDGCWQFPGGHLEYGEAIEECARREVLEETGLNLENILIGPYTNDVFAKDKKHYVTLFTVAESHEGEATVMEPDKCSEWGWFEWDKMPKPLFLPIRHLLEKGYSPFLKS</sequence>
<name>A0ABT0PD45_9GAMM</name>
<dbReference type="InterPro" id="IPR020084">
    <property type="entry name" value="NUDIX_hydrolase_CS"/>
</dbReference>
<protein>
    <submittedName>
        <fullName evidence="5">NUDIX hydrolase</fullName>
    </submittedName>
</protein>
<dbReference type="PRINTS" id="PR00502">
    <property type="entry name" value="NUDIXFAMILY"/>
</dbReference>
<dbReference type="InterPro" id="IPR020476">
    <property type="entry name" value="Nudix_hydrolase"/>
</dbReference>
<dbReference type="RefSeq" id="WP_249698115.1">
    <property type="nucleotide sequence ID" value="NZ_JAMFLX010000004.1"/>
</dbReference>